<dbReference type="EMBL" id="JAHQIW010002306">
    <property type="protein sequence ID" value="KAJ1355001.1"/>
    <property type="molecule type" value="Genomic_DNA"/>
</dbReference>
<evidence type="ECO:0000313" key="2">
    <source>
        <dbReference type="Proteomes" id="UP001196413"/>
    </source>
</evidence>
<evidence type="ECO:0000313" key="1">
    <source>
        <dbReference type="EMBL" id="KAJ1355001.1"/>
    </source>
</evidence>
<dbReference type="Proteomes" id="UP001196413">
    <property type="component" value="Unassembled WGS sequence"/>
</dbReference>
<dbReference type="AlphaFoldDB" id="A0AAD5QQB2"/>
<sequence>MAESRALYTGQRRSVVTLMRVLQNLRKETSDQKAFCQVEEHRRALAVRFVTTFPISSTSDHRRTPDIRYCSERKSSGERTTQEMIPLSMMYPPVYDLFEFVVKLLNNRRNVNTVPVECWI</sequence>
<accession>A0AAD5QQB2</accession>
<protein>
    <submittedName>
        <fullName evidence="1">Uncharacterized protein</fullName>
    </submittedName>
</protein>
<organism evidence="1 2">
    <name type="scientific">Parelaphostrongylus tenuis</name>
    <name type="common">Meningeal worm</name>
    <dbReference type="NCBI Taxonomy" id="148309"/>
    <lineage>
        <taxon>Eukaryota</taxon>
        <taxon>Metazoa</taxon>
        <taxon>Ecdysozoa</taxon>
        <taxon>Nematoda</taxon>
        <taxon>Chromadorea</taxon>
        <taxon>Rhabditida</taxon>
        <taxon>Rhabditina</taxon>
        <taxon>Rhabditomorpha</taxon>
        <taxon>Strongyloidea</taxon>
        <taxon>Metastrongylidae</taxon>
        <taxon>Parelaphostrongylus</taxon>
    </lineage>
</organism>
<keyword evidence="2" id="KW-1185">Reference proteome</keyword>
<gene>
    <name evidence="1" type="ORF">KIN20_012111</name>
</gene>
<name>A0AAD5QQB2_PARTN</name>
<proteinExistence type="predicted"/>
<reference evidence="1" key="1">
    <citation type="submission" date="2021-06" db="EMBL/GenBank/DDBJ databases">
        <title>Parelaphostrongylus tenuis whole genome reference sequence.</title>
        <authorList>
            <person name="Garwood T.J."/>
            <person name="Larsen P.A."/>
            <person name="Fountain-Jones N.M."/>
            <person name="Garbe J.R."/>
            <person name="Macchietto M.G."/>
            <person name="Kania S.A."/>
            <person name="Gerhold R.W."/>
            <person name="Richards J.E."/>
            <person name="Wolf T.M."/>
        </authorList>
    </citation>
    <scope>NUCLEOTIDE SEQUENCE</scope>
    <source>
        <strain evidence="1">MNPRO001-30</strain>
        <tissue evidence="1">Meninges</tissue>
    </source>
</reference>
<comment type="caution">
    <text evidence="1">The sequence shown here is derived from an EMBL/GenBank/DDBJ whole genome shotgun (WGS) entry which is preliminary data.</text>
</comment>